<evidence type="ECO:0000313" key="8">
    <source>
        <dbReference type="EMBL" id="APM38360.1"/>
    </source>
</evidence>
<feature type="domain" description="Ionotropic glutamate receptor C-terminal" evidence="7">
    <location>
        <begin position="44"/>
        <end position="265"/>
    </location>
</feature>
<organism evidence="8 9">
    <name type="scientific">Clostridium kluyveri</name>
    <dbReference type="NCBI Taxonomy" id="1534"/>
    <lineage>
        <taxon>Bacteria</taxon>
        <taxon>Bacillati</taxon>
        <taxon>Bacillota</taxon>
        <taxon>Clostridia</taxon>
        <taxon>Eubacteriales</taxon>
        <taxon>Clostridiaceae</taxon>
        <taxon>Clostridium</taxon>
    </lineage>
</organism>
<protein>
    <submittedName>
        <fullName evidence="8">Amino acid ABC transporter substrate-binding protein</fullName>
    </submittedName>
</protein>
<dbReference type="CDD" id="cd13530">
    <property type="entry name" value="PBP2_peptides_like"/>
    <property type="match status" value="1"/>
</dbReference>
<dbReference type="PANTHER" id="PTHR35936:SF34">
    <property type="entry name" value="ABC TRANSPORTER EXTRACELLULAR-BINDING PROTEIN YCKB-RELATED"/>
    <property type="match status" value="1"/>
</dbReference>
<dbReference type="SMART" id="SM00062">
    <property type="entry name" value="PBPb"/>
    <property type="match status" value="1"/>
</dbReference>
<evidence type="ECO:0000256" key="2">
    <source>
        <dbReference type="ARBA" id="ARBA00010333"/>
    </source>
</evidence>
<dbReference type="PROSITE" id="PS01039">
    <property type="entry name" value="SBP_BACTERIAL_3"/>
    <property type="match status" value="1"/>
</dbReference>
<evidence type="ECO:0000256" key="3">
    <source>
        <dbReference type="ARBA" id="ARBA00022729"/>
    </source>
</evidence>
<dbReference type="InterPro" id="IPR001638">
    <property type="entry name" value="Solute-binding_3/MltF_N"/>
</dbReference>
<name>A0A1L5F6A2_CLOKL</name>
<evidence type="ECO:0000313" key="9">
    <source>
        <dbReference type="Proteomes" id="UP000184604"/>
    </source>
</evidence>
<dbReference type="RefSeq" id="WP_073538033.1">
    <property type="nucleotide sequence ID" value="NZ_CP018335.1"/>
</dbReference>
<dbReference type="OrthoDB" id="9774451at2"/>
<dbReference type="GO" id="GO:0015276">
    <property type="term" value="F:ligand-gated monoatomic ion channel activity"/>
    <property type="evidence" value="ECO:0007669"/>
    <property type="project" value="InterPro"/>
</dbReference>
<dbReference type="AlphaFoldDB" id="A0A1L5F6A2"/>
<reference evidence="8 9" key="1">
    <citation type="submission" date="2016-12" db="EMBL/GenBank/DDBJ databases">
        <title>Complete genome sequence of Clostridium kluyveri JZZ isolated from the pit mud of a Chinese flavor liquor-making factory.</title>
        <authorList>
            <person name="Wang Y."/>
        </authorList>
    </citation>
    <scope>NUCLEOTIDE SEQUENCE [LARGE SCALE GENOMIC DNA]</scope>
    <source>
        <strain evidence="8 9">JZZ</strain>
    </source>
</reference>
<evidence type="ECO:0000256" key="4">
    <source>
        <dbReference type="RuleBase" id="RU003744"/>
    </source>
</evidence>
<feature type="chain" id="PRO_5038880578" evidence="5">
    <location>
        <begin position="22"/>
        <end position="269"/>
    </location>
</feature>
<dbReference type="Pfam" id="PF00497">
    <property type="entry name" value="SBP_bac_3"/>
    <property type="match status" value="1"/>
</dbReference>
<keyword evidence="3 5" id="KW-0732">Signal</keyword>
<feature type="domain" description="Solute-binding protein family 3/N-terminal" evidence="6">
    <location>
        <begin position="44"/>
        <end position="266"/>
    </location>
</feature>
<evidence type="ECO:0000256" key="5">
    <source>
        <dbReference type="SAM" id="SignalP"/>
    </source>
</evidence>
<evidence type="ECO:0000256" key="1">
    <source>
        <dbReference type="ARBA" id="ARBA00004196"/>
    </source>
</evidence>
<accession>A0A1L5F6A2</accession>
<feature type="signal peptide" evidence="5">
    <location>
        <begin position="1"/>
        <end position="21"/>
    </location>
</feature>
<dbReference type="SMART" id="SM00079">
    <property type="entry name" value="PBPe"/>
    <property type="match status" value="1"/>
</dbReference>
<dbReference type="PANTHER" id="PTHR35936">
    <property type="entry name" value="MEMBRANE-BOUND LYTIC MUREIN TRANSGLYCOSYLASE F"/>
    <property type="match status" value="1"/>
</dbReference>
<comment type="subcellular location">
    <subcellularLocation>
        <location evidence="1">Cell envelope</location>
    </subcellularLocation>
</comment>
<evidence type="ECO:0000259" key="6">
    <source>
        <dbReference type="SMART" id="SM00062"/>
    </source>
</evidence>
<gene>
    <name evidence="8" type="ORF">BS101_06230</name>
</gene>
<dbReference type="SUPFAM" id="SSF53850">
    <property type="entry name" value="Periplasmic binding protein-like II"/>
    <property type="match status" value="1"/>
</dbReference>
<dbReference type="EMBL" id="CP018335">
    <property type="protein sequence ID" value="APM38360.1"/>
    <property type="molecule type" value="Genomic_DNA"/>
</dbReference>
<dbReference type="InterPro" id="IPR001320">
    <property type="entry name" value="Iontro_rcpt_C"/>
</dbReference>
<proteinExistence type="inferred from homology"/>
<comment type="similarity">
    <text evidence="2 4">Belongs to the bacterial solute-binding protein 3 family.</text>
</comment>
<dbReference type="InterPro" id="IPR018313">
    <property type="entry name" value="SBP_3_CS"/>
</dbReference>
<sequence>MKNFKKAIISLVMIIFTVALFTGCGNSSSNETQNSLEKVKKAGVLKIGLEDSFPPMEFRDSKNTLQGFDVDMASAIGKKLGVKTEFISTDFSGIILALNSGKFDAIISGMSITDERKKNIDFSEAYVMAGQIVVVKDENTEVKNVSDLKGKTVGVELGTTGEKSASKLSGLKEVKKYDKATEALQDLAAGRIDAVIIDEPVGRYYMTNASKNGKYKVLSEKLTSEPMGIGFRKGDKELEEAVQKAVNELKKDGTMSKISTKWFGEDIYK</sequence>
<evidence type="ECO:0000259" key="7">
    <source>
        <dbReference type="SMART" id="SM00079"/>
    </source>
</evidence>
<dbReference type="GO" id="GO:0030313">
    <property type="term" value="C:cell envelope"/>
    <property type="evidence" value="ECO:0007669"/>
    <property type="project" value="UniProtKB-SubCell"/>
</dbReference>
<dbReference type="Proteomes" id="UP000184604">
    <property type="component" value="Chromosome"/>
</dbReference>
<dbReference type="GO" id="GO:0016020">
    <property type="term" value="C:membrane"/>
    <property type="evidence" value="ECO:0007669"/>
    <property type="project" value="InterPro"/>
</dbReference>
<dbReference type="PROSITE" id="PS51257">
    <property type="entry name" value="PROKAR_LIPOPROTEIN"/>
    <property type="match status" value="1"/>
</dbReference>
<dbReference type="Gene3D" id="3.40.190.10">
    <property type="entry name" value="Periplasmic binding protein-like II"/>
    <property type="match status" value="2"/>
</dbReference>